<organism evidence="1 2">
    <name type="scientific">Aspergillus aculeatinus CBS 121060</name>
    <dbReference type="NCBI Taxonomy" id="1448322"/>
    <lineage>
        <taxon>Eukaryota</taxon>
        <taxon>Fungi</taxon>
        <taxon>Dikarya</taxon>
        <taxon>Ascomycota</taxon>
        <taxon>Pezizomycotina</taxon>
        <taxon>Eurotiomycetes</taxon>
        <taxon>Eurotiomycetidae</taxon>
        <taxon>Eurotiales</taxon>
        <taxon>Aspergillaceae</taxon>
        <taxon>Aspergillus</taxon>
        <taxon>Aspergillus subgen. Circumdati</taxon>
    </lineage>
</organism>
<evidence type="ECO:0000313" key="1">
    <source>
        <dbReference type="EMBL" id="RAH66091.1"/>
    </source>
</evidence>
<dbReference type="Proteomes" id="UP000249661">
    <property type="component" value="Unassembled WGS sequence"/>
</dbReference>
<sequence length="163" mass="18156">MPMNSDGMNTQISNNDDEDEFNTYAFTRIKNEFDQTFEWSQLAHTHEGTGERRSAWTMSIPPQGFSPVVPVYFTTGFGNTDTDFWAVRARYTADGGAHYLLRQADEKYKCMLKSGDAGQLFHVGIRGQHERSGDFILDIPSGSCTVGLVQSKEGTDGLVSVEL</sequence>
<name>A0ACD1GX94_9EURO</name>
<dbReference type="EMBL" id="KZ824986">
    <property type="protein sequence ID" value="RAH66091.1"/>
    <property type="molecule type" value="Genomic_DNA"/>
</dbReference>
<evidence type="ECO:0000313" key="2">
    <source>
        <dbReference type="Proteomes" id="UP000249661"/>
    </source>
</evidence>
<protein>
    <submittedName>
        <fullName evidence="1">Uncharacterized protein</fullName>
    </submittedName>
</protein>
<accession>A0ACD1GX94</accession>
<keyword evidence="2" id="KW-1185">Reference proteome</keyword>
<gene>
    <name evidence="1" type="ORF">BO66DRAFT_474555</name>
</gene>
<reference evidence="1" key="1">
    <citation type="submission" date="2018-02" db="EMBL/GenBank/DDBJ databases">
        <title>The genomes of Aspergillus section Nigri reveals drivers in fungal speciation.</title>
        <authorList>
            <consortium name="DOE Joint Genome Institute"/>
            <person name="Vesth T.C."/>
            <person name="Nybo J."/>
            <person name="Theobald S."/>
            <person name="Brandl J."/>
            <person name="Frisvad J.C."/>
            <person name="Nielsen K.F."/>
            <person name="Lyhne E.K."/>
            <person name="Kogle M.E."/>
            <person name="Kuo A."/>
            <person name="Riley R."/>
            <person name="Clum A."/>
            <person name="Nolan M."/>
            <person name="Lipzen A."/>
            <person name="Salamov A."/>
            <person name="Henrissat B."/>
            <person name="Wiebenga A."/>
            <person name="De vries R.P."/>
            <person name="Grigoriev I.V."/>
            <person name="Mortensen U.H."/>
            <person name="Andersen M.R."/>
            <person name="Baker S.E."/>
        </authorList>
    </citation>
    <scope>NUCLEOTIDE SEQUENCE</scope>
    <source>
        <strain evidence="1">CBS 121060</strain>
    </source>
</reference>
<proteinExistence type="predicted"/>